<dbReference type="CDD" id="cd00496">
    <property type="entry name" value="PheRS_alpha_core"/>
    <property type="match status" value="1"/>
</dbReference>
<dbReference type="GO" id="GO:0000049">
    <property type="term" value="F:tRNA binding"/>
    <property type="evidence" value="ECO:0007669"/>
    <property type="project" value="InterPro"/>
</dbReference>
<dbReference type="InterPro" id="IPR002319">
    <property type="entry name" value="Phenylalanyl-tRNA_Synthase"/>
</dbReference>
<dbReference type="GO" id="GO:0006432">
    <property type="term" value="P:phenylalanyl-tRNA aminoacylation"/>
    <property type="evidence" value="ECO:0007669"/>
    <property type="project" value="UniProtKB-UniRule"/>
</dbReference>
<dbReference type="PANTHER" id="PTHR11538">
    <property type="entry name" value="PHENYLALANYL-TRNA SYNTHETASE"/>
    <property type="match status" value="1"/>
</dbReference>
<dbReference type="SUPFAM" id="SSF55681">
    <property type="entry name" value="Class II aaRS and biotin synthetases"/>
    <property type="match status" value="1"/>
</dbReference>
<dbReference type="InterPro" id="IPR006195">
    <property type="entry name" value="aa-tRNA-synth_II"/>
</dbReference>
<evidence type="ECO:0000256" key="6">
    <source>
        <dbReference type="ARBA" id="ARBA00022723"/>
    </source>
</evidence>
<dbReference type="GO" id="GO:0004826">
    <property type="term" value="F:phenylalanine-tRNA ligase activity"/>
    <property type="evidence" value="ECO:0007669"/>
    <property type="project" value="UniProtKB-UniRule"/>
</dbReference>
<evidence type="ECO:0000259" key="14">
    <source>
        <dbReference type="PROSITE" id="PS50862"/>
    </source>
</evidence>
<evidence type="ECO:0000256" key="12">
    <source>
        <dbReference type="ARBA" id="ARBA00049255"/>
    </source>
</evidence>
<evidence type="ECO:0000256" key="13">
    <source>
        <dbReference type="HAMAP-Rule" id="MF_00281"/>
    </source>
</evidence>
<accession>A0A1F7GD72</accession>
<dbReference type="GO" id="GO:0005737">
    <property type="term" value="C:cytoplasm"/>
    <property type="evidence" value="ECO:0007669"/>
    <property type="project" value="UniProtKB-SubCell"/>
</dbReference>
<dbReference type="NCBIfam" id="TIGR00468">
    <property type="entry name" value="pheS"/>
    <property type="match status" value="1"/>
</dbReference>
<dbReference type="GO" id="GO:0000287">
    <property type="term" value="F:magnesium ion binding"/>
    <property type="evidence" value="ECO:0007669"/>
    <property type="project" value="UniProtKB-UniRule"/>
</dbReference>
<dbReference type="Gene3D" id="3.30.930.10">
    <property type="entry name" value="Bira Bifunctional Protein, Domain 2"/>
    <property type="match status" value="1"/>
</dbReference>
<evidence type="ECO:0000256" key="5">
    <source>
        <dbReference type="ARBA" id="ARBA00022598"/>
    </source>
</evidence>
<evidence type="ECO:0000256" key="9">
    <source>
        <dbReference type="ARBA" id="ARBA00022842"/>
    </source>
</evidence>
<dbReference type="InterPro" id="IPR022911">
    <property type="entry name" value="Phe_tRNA_ligase_alpha1_bac"/>
</dbReference>
<feature type="domain" description="Aminoacyl-transfer RNA synthetases class-II family profile" evidence="14">
    <location>
        <begin position="111"/>
        <end position="317"/>
    </location>
</feature>
<evidence type="ECO:0000256" key="1">
    <source>
        <dbReference type="ARBA" id="ARBA00004496"/>
    </source>
</evidence>
<keyword evidence="11 13" id="KW-0030">Aminoacyl-tRNA synthetase</keyword>
<dbReference type="PROSITE" id="PS50862">
    <property type="entry name" value="AA_TRNA_LIGASE_II"/>
    <property type="match status" value="1"/>
</dbReference>
<dbReference type="Pfam" id="PF02912">
    <property type="entry name" value="Phe_tRNA-synt_N"/>
    <property type="match status" value="1"/>
</dbReference>
<keyword evidence="9 13" id="KW-0460">Magnesium</keyword>
<keyword evidence="6 13" id="KW-0479">Metal-binding</keyword>
<organism evidence="15 16">
    <name type="scientific">Candidatus Roizmanbacteria bacterium RIFCSPHIGHO2_01_FULL_39_12b</name>
    <dbReference type="NCBI Taxonomy" id="1802030"/>
    <lineage>
        <taxon>Bacteria</taxon>
        <taxon>Candidatus Roizmaniibacteriota</taxon>
    </lineage>
</organism>
<sequence length="338" mass="38604">MDQQINKVRNTFSELFDKSSSIVSLETIQIEYLGRKGQINHLASQLVKLSLSEKKIFGKLVNSLKQEISSLIDQKKLALSKKKHQTLLSEIDTTSPGTKYLIGQLHPTTLVIRQINSFFRYLGYGVYDGPEIETDEYNFQKLNVPADHPARELQDTLYIVEPEYLLRTHTSSVETRAMTKEQLPLQIVVPGKVYRNETANATNNSMFYQYEGLRIDKNISMAHLRGTLDRFVRFLYGENTKTRFRCKYYPQVEPGAGMDIQCNFCNGNGCQVCKYRGWIEVLGAGMVHPNVLTSCKIDPEIWSGFAFGMGLDRLVMLKYGIDDVRKLYSGQLIVKQNT</sequence>
<evidence type="ECO:0000256" key="4">
    <source>
        <dbReference type="ARBA" id="ARBA00022490"/>
    </source>
</evidence>
<evidence type="ECO:0000313" key="15">
    <source>
        <dbReference type="EMBL" id="OGK16833.1"/>
    </source>
</evidence>
<comment type="similarity">
    <text evidence="2 13">Belongs to the class-II aminoacyl-tRNA synthetase family. Phe-tRNA synthetase alpha subunit type 1 subfamily.</text>
</comment>
<keyword evidence="8 13" id="KW-0067">ATP-binding</keyword>
<gene>
    <name evidence="13" type="primary">pheS</name>
    <name evidence="15" type="ORF">A2690_03605</name>
</gene>
<keyword evidence="4 13" id="KW-0963">Cytoplasm</keyword>
<keyword evidence="10 13" id="KW-0648">Protein biosynthesis</keyword>
<evidence type="ECO:0000256" key="2">
    <source>
        <dbReference type="ARBA" id="ARBA00010207"/>
    </source>
</evidence>
<evidence type="ECO:0000256" key="3">
    <source>
        <dbReference type="ARBA" id="ARBA00011209"/>
    </source>
</evidence>
<dbReference type="InterPro" id="IPR004529">
    <property type="entry name" value="Phe-tRNA-synth_IIc_asu"/>
</dbReference>
<feature type="binding site" evidence="13">
    <location>
        <position position="253"/>
    </location>
    <ligand>
        <name>Mg(2+)</name>
        <dbReference type="ChEBI" id="CHEBI:18420"/>
        <note>shared with beta subunit</note>
    </ligand>
</feature>
<dbReference type="HAMAP" id="MF_00281">
    <property type="entry name" value="Phe_tRNA_synth_alpha1"/>
    <property type="match status" value="1"/>
</dbReference>
<keyword evidence="5 13" id="KW-0436">Ligase</keyword>
<dbReference type="Proteomes" id="UP000178372">
    <property type="component" value="Unassembled WGS sequence"/>
</dbReference>
<dbReference type="SUPFAM" id="SSF46589">
    <property type="entry name" value="tRNA-binding arm"/>
    <property type="match status" value="1"/>
</dbReference>
<dbReference type="EMBL" id="MFZF01000010">
    <property type="protein sequence ID" value="OGK16833.1"/>
    <property type="molecule type" value="Genomic_DNA"/>
</dbReference>
<dbReference type="Pfam" id="PF01409">
    <property type="entry name" value="tRNA-synt_2d"/>
    <property type="match status" value="1"/>
</dbReference>
<proteinExistence type="inferred from homology"/>
<dbReference type="AlphaFoldDB" id="A0A1F7GD72"/>
<protein>
    <recommendedName>
        <fullName evidence="13">Phenylalanine--tRNA ligase alpha subunit</fullName>
        <ecNumber evidence="13">6.1.1.20</ecNumber>
    </recommendedName>
    <alternativeName>
        <fullName evidence="13">Phenylalanyl-tRNA synthetase alpha subunit</fullName>
        <shortName evidence="13">PheRS</shortName>
    </alternativeName>
</protein>
<dbReference type="EC" id="6.1.1.20" evidence="13"/>
<evidence type="ECO:0000256" key="10">
    <source>
        <dbReference type="ARBA" id="ARBA00022917"/>
    </source>
</evidence>
<comment type="catalytic activity">
    <reaction evidence="12 13">
        <text>tRNA(Phe) + L-phenylalanine + ATP = L-phenylalanyl-tRNA(Phe) + AMP + diphosphate + H(+)</text>
        <dbReference type="Rhea" id="RHEA:19413"/>
        <dbReference type="Rhea" id="RHEA-COMP:9668"/>
        <dbReference type="Rhea" id="RHEA-COMP:9699"/>
        <dbReference type="ChEBI" id="CHEBI:15378"/>
        <dbReference type="ChEBI" id="CHEBI:30616"/>
        <dbReference type="ChEBI" id="CHEBI:33019"/>
        <dbReference type="ChEBI" id="CHEBI:58095"/>
        <dbReference type="ChEBI" id="CHEBI:78442"/>
        <dbReference type="ChEBI" id="CHEBI:78531"/>
        <dbReference type="ChEBI" id="CHEBI:456215"/>
        <dbReference type="EC" id="6.1.1.20"/>
    </reaction>
</comment>
<evidence type="ECO:0000256" key="8">
    <source>
        <dbReference type="ARBA" id="ARBA00022840"/>
    </source>
</evidence>
<keyword evidence="7 13" id="KW-0547">Nucleotide-binding</keyword>
<dbReference type="PANTHER" id="PTHR11538:SF41">
    <property type="entry name" value="PHENYLALANINE--TRNA LIGASE, MITOCHONDRIAL"/>
    <property type="match status" value="1"/>
</dbReference>
<comment type="caution">
    <text evidence="15">The sequence shown here is derived from an EMBL/GenBank/DDBJ whole genome shotgun (WGS) entry which is preliminary data.</text>
</comment>
<comment type="subcellular location">
    <subcellularLocation>
        <location evidence="1 13">Cytoplasm</location>
    </subcellularLocation>
</comment>
<dbReference type="GO" id="GO:0005524">
    <property type="term" value="F:ATP binding"/>
    <property type="evidence" value="ECO:0007669"/>
    <property type="project" value="UniProtKB-UniRule"/>
</dbReference>
<evidence type="ECO:0000313" key="16">
    <source>
        <dbReference type="Proteomes" id="UP000178372"/>
    </source>
</evidence>
<evidence type="ECO:0000256" key="11">
    <source>
        <dbReference type="ARBA" id="ARBA00023146"/>
    </source>
</evidence>
<comment type="subunit">
    <text evidence="3 13">Tetramer of two alpha and two beta subunits.</text>
</comment>
<comment type="cofactor">
    <cofactor evidence="13">
        <name>Mg(2+)</name>
        <dbReference type="ChEBI" id="CHEBI:18420"/>
    </cofactor>
    <text evidence="13">Binds 2 magnesium ions per tetramer.</text>
</comment>
<dbReference type="InterPro" id="IPR045864">
    <property type="entry name" value="aa-tRNA-synth_II/BPL/LPL"/>
</dbReference>
<evidence type="ECO:0000256" key="7">
    <source>
        <dbReference type="ARBA" id="ARBA00022741"/>
    </source>
</evidence>
<name>A0A1F7GD72_9BACT</name>
<dbReference type="InterPro" id="IPR010978">
    <property type="entry name" value="tRNA-bd_arm"/>
</dbReference>
<reference evidence="15 16" key="1">
    <citation type="journal article" date="2016" name="Nat. Commun.">
        <title>Thousands of microbial genomes shed light on interconnected biogeochemical processes in an aquifer system.</title>
        <authorList>
            <person name="Anantharaman K."/>
            <person name="Brown C.T."/>
            <person name="Hug L.A."/>
            <person name="Sharon I."/>
            <person name="Castelle C.J."/>
            <person name="Probst A.J."/>
            <person name="Thomas B.C."/>
            <person name="Singh A."/>
            <person name="Wilkins M.J."/>
            <person name="Karaoz U."/>
            <person name="Brodie E.L."/>
            <person name="Williams K.H."/>
            <person name="Hubbard S.S."/>
            <person name="Banfield J.F."/>
        </authorList>
    </citation>
    <scope>NUCLEOTIDE SEQUENCE [LARGE SCALE GENOMIC DNA]</scope>
</reference>
<dbReference type="InterPro" id="IPR004188">
    <property type="entry name" value="Phe-tRNA_ligase_II_N"/>
</dbReference>